<gene>
    <name evidence="1" type="ORF">CVLEPA_LOCUS3301</name>
</gene>
<dbReference type="EMBL" id="CAWYQH010000002">
    <property type="protein sequence ID" value="CAK8673514.1"/>
    <property type="molecule type" value="Genomic_DNA"/>
</dbReference>
<keyword evidence="2" id="KW-1185">Reference proteome</keyword>
<accession>A0ABP0F1D4</accession>
<name>A0ABP0F1D4_CLALP</name>
<evidence type="ECO:0000313" key="2">
    <source>
        <dbReference type="Proteomes" id="UP001642483"/>
    </source>
</evidence>
<sequence length="105" mass="12363">MLQSRKGVLVFYSSWCSTVLVDLHMGDKSSNLVRFVVHWYFPTSRSQIKSRKAKVTRQVVQALANTQNWKTILFQQIVYYSQHKTSHRPIFCDFFAYQNDGDTRP</sequence>
<protein>
    <submittedName>
        <fullName evidence="1">Uncharacterized protein</fullName>
    </submittedName>
</protein>
<proteinExistence type="predicted"/>
<comment type="caution">
    <text evidence="1">The sequence shown here is derived from an EMBL/GenBank/DDBJ whole genome shotgun (WGS) entry which is preliminary data.</text>
</comment>
<evidence type="ECO:0000313" key="1">
    <source>
        <dbReference type="EMBL" id="CAK8673514.1"/>
    </source>
</evidence>
<organism evidence="1 2">
    <name type="scientific">Clavelina lepadiformis</name>
    <name type="common">Light-bulb sea squirt</name>
    <name type="synonym">Ascidia lepadiformis</name>
    <dbReference type="NCBI Taxonomy" id="159417"/>
    <lineage>
        <taxon>Eukaryota</taxon>
        <taxon>Metazoa</taxon>
        <taxon>Chordata</taxon>
        <taxon>Tunicata</taxon>
        <taxon>Ascidiacea</taxon>
        <taxon>Aplousobranchia</taxon>
        <taxon>Clavelinidae</taxon>
        <taxon>Clavelina</taxon>
    </lineage>
</organism>
<dbReference type="Proteomes" id="UP001642483">
    <property type="component" value="Unassembled WGS sequence"/>
</dbReference>
<reference evidence="1 2" key="1">
    <citation type="submission" date="2024-02" db="EMBL/GenBank/DDBJ databases">
        <authorList>
            <person name="Daric V."/>
            <person name="Darras S."/>
        </authorList>
    </citation>
    <scope>NUCLEOTIDE SEQUENCE [LARGE SCALE GENOMIC DNA]</scope>
</reference>